<keyword evidence="1" id="KW-0472">Membrane</keyword>
<keyword evidence="1" id="KW-0812">Transmembrane</keyword>
<accession>A0A1J5QPQ7</accession>
<keyword evidence="1" id="KW-1133">Transmembrane helix</keyword>
<protein>
    <submittedName>
        <fullName evidence="2">Uncharacterized protein</fullName>
    </submittedName>
</protein>
<name>A0A1J5QPQ7_9ZZZZ</name>
<gene>
    <name evidence="2" type="ORF">GALL_325380</name>
</gene>
<dbReference type="EMBL" id="MLJW01000532">
    <property type="protein sequence ID" value="OIQ85601.1"/>
    <property type="molecule type" value="Genomic_DNA"/>
</dbReference>
<reference evidence="2" key="1">
    <citation type="submission" date="2016-10" db="EMBL/GenBank/DDBJ databases">
        <title>Sequence of Gallionella enrichment culture.</title>
        <authorList>
            <person name="Poehlein A."/>
            <person name="Muehling M."/>
            <person name="Daniel R."/>
        </authorList>
    </citation>
    <scope>NUCLEOTIDE SEQUENCE</scope>
</reference>
<sequence>MLVSEIVFLVALVLGMYYLIKRARDVRSGLIREKTAEEEKDRLAWGRILIWMLFAVNGVDWLVTGRGDFDFGPTAGMTVRIGGGLMFVMSMKVITDEIRRKLRPGKANRWRKWR</sequence>
<dbReference type="AlphaFoldDB" id="A0A1J5QPQ7"/>
<evidence type="ECO:0000256" key="1">
    <source>
        <dbReference type="SAM" id="Phobius"/>
    </source>
</evidence>
<evidence type="ECO:0000313" key="2">
    <source>
        <dbReference type="EMBL" id="OIQ85601.1"/>
    </source>
</evidence>
<feature type="transmembrane region" description="Helical" evidence="1">
    <location>
        <begin position="44"/>
        <end position="63"/>
    </location>
</feature>
<organism evidence="2">
    <name type="scientific">mine drainage metagenome</name>
    <dbReference type="NCBI Taxonomy" id="410659"/>
    <lineage>
        <taxon>unclassified sequences</taxon>
        <taxon>metagenomes</taxon>
        <taxon>ecological metagenomes</taxon>
    </lineage>
</organism>
<feature type="transmembrane region" description="Helical" evidence="1">
    <location>
        <begin position="6"/>
        <end position="23"/>
    </location>
</feature>
<comment type="caution">
    <text evidence="2">The sequence shown here is derived from an EMBL/GenBank/DDBJ whole genome shotgun (WGS) entry which is preliminary data.</text>
</comment>
<feature type="transmembrane region" description="Helical" evidence="1">
    <location>
        <begin position="75"/>
        <end position="94"/>
    </location>
</feature>
<proteinExistence type="predicted"/>